<name>A0A834XY03_APHGI</name>
<dbReference type="PROSITE" id="PS00217">
    <property type="entry name" value="SUGAR_TRANSPORT_2"/>
    <property type="match status" value="1"/>
</dbReference>
<keyword evidence="2 6" id="KW-0812">Transmembrane</keyword>
<dbReference type="InterPro" id="IPR036259">
    <property type="entry name" value="MFS_trans_sf"/>
</dbReference>
<reference evidence="8 9" key="1">
    <citation type="submission" date="2020-08" db="EMBL/GenBank/DDBJ databases">
        <title>Aphidius gifuensis genome sequencing and assembly.</title>
        <authorList>
            <person name="Du Z."/>
        </authorList>
    </citation>
    <scope>NUCLEOTIDE SEQUENCE [LARGE SCALE GENOMIC DNA]</scope>
    <source>
        <strain evidence="8">YNYX2018</strain>
        <tissue evidence="8">Adults</tissue>
    </source>
</reference>
<dbReference type="Proteomes" id="UP000639338">
    <property type="component" value="Unassembled WGS sequence"/>
</dbReference>
<dbReference type="SUPFAM" id="SSF103473">
    <property type="entry name" value="MFS general substrate transporter"/>
    <property type="match status" value="1"/>
</dbReference>
<dbReference type="PANTHER" id="PTHR48021:SF89">
    <property type="entry name" value="FI02132P-RELATED"/>
    <property type="match status" value="1"/>
</dbReference>
<dbReference type="AlphaFoldDB" id="A0A834XY03"/>
<organism evidence="8 9">
    <name type="scientific">Aphidius gifuensis</name>
    <name type="common">Parasitoid wasp</name>
    <dbReference type="NCBI Taxonomy" id="684658"/>
    <lineage>
        <taxon>Eukaryota</taxon>
        <taxon>Metazoa</taxon>
        <taxon>Ecdysozoa</taxon>
        <taxon>Arthropoda</taxon>
        <taxon>Hexapoda</taxon>
        <taxon>Insecta</taxon>
        <taxon>Pterygota</taxon>
        <taxon>Neoptera</taxon>
        <taxon>Endopterygota</taxon>
        <taxon>Hymenoptera</taxon>
        <taxon>Apocrita</taxon>
        <taxon>Ichneumonoidea</taxon>
        <taxon>Braconidae</taxon>
        <taxon>Aphidiinae</taxon>
        <taxon>Aphidius</taxon>
    </lineage>
</organism>
<evidence type="ECO:0000256" key="6">
    <source>
        <dbReference type="SAM" id="Phobius"/>
    </source>
</evidence>
<comment type="caution">
    <text evidence="8">The sequence shown here is derived from an EMBL/GenBank/DDBJ whole genome shotgun (WGS) entry which is preliminary data.</text>
</comment>
<feature type="transmembrane region" description="Helical" evidence="6">
    <location>
        <begin position="74"/>
        <end position="95"/>
    </location>
</feature>
<evidence type="ECO:0000313" key="8">
    <source>
        <dbReference type="EMBL" id="KAF7995623.1"/>
    </source>
</evidence>
<feature type="transmembrane region" description="Helical" evidence="6">
    <location>
        <begin position="414"/>
        <end position="432"/>
    </location>
</feature>
<feature type="transmembrane region" description="Helical" evidence="6">
    <location>
        <begin position="444"/>
        <end position="465"/>
    </location>
</feature>
<dbReference type="PROSITE" id="PS50850">
    <property type="entry name" value="MFS"/>
    <property type="match status" value="1"/>
</dbReference>
<evidence type="ECO:0000256" key="4">
    <source>
        <dbReference type="ARBA" id="ARBA00023136"/>
    </source>
</evidence>
<evidence type="ECO:0000259" key="7">
    <source>
        <dbReference type="PROSITE" id="PS50850"/>
    </source>
</evidence>
<feature type="transmembrane region" description="Helical" evidence="6">
    <location>
        <begin position="378"/>
        <end position="402"/>
    </location>
</feature>
<feature type="domain" description="Major facilitator superfamily (MFS) profile" evidence="7">
    <location>
        <begin position="37"/>
        <end position="469"/>
    </location>
</feature>
<keyword evidence="4 6" id="KW-0472">Membrane</keyword>
<comment type="subcellular location">
    <subcellularLocation>
        <location evidence="1">Membrane</location>
        <topology evidence="1">Multi-pass membrane protein</topology>
    </subcellularLocation>
</comment>
<dbReference type="InterPro" id="IPR005829">
    <property type="entry name" value="Sugar_transporter_CS"/>
</dbReference>
<dbReference type="Gene3D" id="1.20.1250.20">
    <property type="entry name" value="MFS general substrate transporter like domains"/>
    <property type="match status" value="1"/>
</dbReference>
<feature type="transmembrane region" description="Helical" evidence="6">
    <location>
        <begin position="315"/>
        <end position="335"/>
    </location>
</feature>
<dbReference type="OrthoDB" id="6612291at2759"/>
<dbReference type="InterPro" id="IPR003663">
    <property type="entry name" value="Sugar/inositol_transpt"/>
</dbReference>
<dbReference type="EMBL" id="JACMRX010000002">
    <property type="protein sequence ID" value="KAF7995623.1"/>
    <property type="molecule type" value="Genomic_DNA"/>
</dbReference>
<dbReference type="InterPro" id="IPR005828">
    <property type="entry name" value="MFS_sugar_transport-like"/>
</dbReference>
<sequence length="512" mass="57159">MINEQMEILEMKVEPSSPEEIKIQRRNGLIYQMTMSLFATFSVLGPAMGFGYSAVIIPTLRSGRSNFTVDNDQVSWIASAAAIGTPIGCILSSFIMRKGRRMSLLTTSTFSLIGWFLIYMSTNYENLIVGRIIGGIATGLASVPATVYTAEITESAWRSTVVTWSSIAIALGILIVYIFGYIIEDNWRLIALLCGLFPASAIILTLLSIPESPMWLRDHGRIDEAKIIIKKFRGIPKNCQITSEVTDELINTKQHQQSQHNYRKKSLVDNIKKRSSLQPFIIMLMYFFFQQFSGIFVIVYYAVDITTEAGMEINPFIGAILIGFTRLIGAILVSCASKKWGRRVPSIVSGTGMTIFMGILALYLFSKNQGCKINDQGVIPAICIMSYIFMSTIGFLCLPFAMVGEIYPAKVKDVLSGLTTCIAYIFSFISVKTYPGMINIMGKHGVFCFYALMSLLGTIFVILFLPETKGKTLNDIDQLFSIKKNRQHDIIDEEKIIPLNNNNNITIISDKR</sequence>
<evidence type="ECO:0000256" key="2">
    <source>
        <dbReference type="ARBA" id="ARBA00022692"/>
    </source>
</evidence>
<feature type="transmembrane region" description="Helical" evidence="6">
    <location>
        <begin position="128"/>
        <end position="149"/>
    </location>
</feature>
<proteinExistence type="predicted"/>
<protein>
    <recommendedName>
        <fullName evidence="7">Major facilitator superfamily (MFS) profile domain-containing protein</fullName>
    </recommendedName>
</protein>
<keyword evidence="9" id="KW-1185">Reference proteome</keyword>
<feature type="transmembrane region" description="Helical" evidence="6">
    <location>
        <begin position="102"/>
        <end position="122"/>
    </location>
</feature>
<dbReference type="InterPro" id="IPR050549">
    <property type="entry name" value="MFS_Trehalose_Transporter"/>
</dbReference>
<feature type="transmembrane region" description="Helical" evidence="6">
    <location>
        <begin position="189"/>
        <end position="209"/>
    </location>
</feature>
<dbReference type="Pfam" id="PF00083">
    <property type="entry name" value="Sugar_tr"/>
    <property type="match status" value="1"/>
</dbReference>
<feature type="transmembrane region" description="Helical" evidence="6">
    <location>
        <begin position="347"/>
        <end position="366"/>
    </location>
</feature>
<accession>A0A834XY03</accession>
<dbReference type="FunFam" id="1.20.1250.20:FF:000249">
    <property type="entry name" value="facilitated trehalose transporter Tret1"/>
    <property type="match status" value="1"/>
</dbReference>
<keyword evidence="3 6" id="KW-1133">Transmembrane helix</keyword>
<gene>
    <name evidence="8" type="ORF">HCN44_006730</name>
</gene>
<feature type="transmembrane region" description="Helical" evidence="6">
    <location>
        <begin position="161"/>
        <end position="183"/>
    </location>
</feature>
<dbReference type="InterPro" id="IPR020846">
    <property type="entry name" value="MFS_dom"/>
</dbReference>
<dbReference type="GO" id="GO:0022857">
    <property type="term" value="F:transmembrane transporter activity"/>
    <property type="evidence" value="ECO:0007669"/>
    <property type="project" value="InterPro"/>
</dbReference>
<feature type="transmembrane region" description="Helical" evidence="6">
    <location>
        <begin position="280"/>
        <end position="303"/>
    </location>
</feature>
<evidence type="ECO:0000256" key="1">
    <source>
        <dbReference type="ARBA" id="ARBA00004141"/>
    </source>
</evidence>
<keyword evidence="5" id="KW-0325">Glycoprotein</keyword>
<dbReference type="PRINTS" id="PR00171">
    <property type="entry name" value="SUGRTRNSPORT"/>
</dbReference>
<feature type="transmembrane region" description="Helical" evidence="6">
    <location>
        <begin position="29"/>
        <end position="54"/>
    </location>
</feature>
<dbReference type="GO" id="GO:0016020">
    <property type="term" value="C:membrane"/>
    <property type="evidence" value="ECO:0007669"/>
    <property type="project" value="UniProtKB-SubCell"/>
</dbReference>
<evidence type="ECO:0000313" key="9">
    <source>
        <dbReference type="Proteomes" id="UP000639338"/>
    </source>
</evidence>
<evidence type="ECO:0000256" key="5">
    <source>
        <dbReference type="ARBA" id="ARBA00023180"/>
    </source>
</evidence>
<evidence type="ECO:0000256" key="3">
    <source>
        <dbReference type="ARBA" id="ARBA00022989"/>
    </source>
</evidence>
<dbReference type="PANTHER" id="PTHR48021">
    <property type="match status" value="1"/>
</dbReference>